<feature type="domain" description="BTB" evidence="3">
    <location>
        <begin position="25"/>
        <end position="91"/>
    </location>
</feature>
<dbReference type="InterPro" id="IPR006652">
    <property type="entry name" value="Kelch_1"/>
</dbReference>
<dbReference type="SUPFAM" id="SSF54695">
    <property type="entry name" value="POZ domain"/>
    <property type="match status" value="1"/>
</dbReference>
<dbReference type="Ensembl" id="ENSOABT00000066292.1">
    <property type="protein sequence ID" value="ENSOABP00000069476.1"/>
    <property type="gene ID" value="ENSOABG00000039747.1"/>
</dbReference>
<dbReference type="Pfam" id="PF01344">
    <property type="entry name" value="Kelch_1"/>
    <property type="match status" value="4"/>
</dbReference>
<dbReference type="Gene3D" id="2.120.10.80">
    <property type="entry name" value="Kelch-type beta propeller"/>
    <property type="match status" value="1"/>
</dbReference>
<keyword evidence="1" id="KW-0880">Kelch repeat</keyword>
<dbReference type="PANTHER" id="PTHR24412:SF172">
    <property type="entry name" value="KELCH-LIKE PROTEIN 10"/>
    <property type="match status" value="1"/>
</dbReference>
<protein>
    <recommendedName>
        <fullName evidence="3">BTB domain-containing protein</fullName>
    </recommendedName>
</protein>
<evidence type="ECO:0000259" key="3">
    <source>
        <dbReference type="PROSITE" id="PS50097"/>
    </source>
</evidence>
<dbReference type="Pfam" id="PF07707">
    <property type="entry name" value="BACK"/>
    <property type="match status" value="1"/>
</dbReference>
<dbReference type="InterPro" id="IPR011705">
    <property type="entry name" value="BACK"/>
</dbReference>
<organism evidence="4 5">
    <name type="scientific">Oreochromis aureus</name>
    <name type="common">Israeli tilapia</name>
    <name type="synonym">Chromis aureus</name>
    <dbReference type="NCBI Taxonomy" id="47969"/>
    <lineage>
        <taxon>Eukaryota</taxon>
        <taxon>Metazoa</taxon>
        <taxon>Chordata</taxon>
        <taxon>Craniata</taxon>
        <taxon>Vertebrata</taxon>
        <taxon>Euteleostomi</taxon>
        <taxon>Actinopterygii</taxon>
        <taxon>Neopterygii</taxon>
        <taxon>Teleostei</taxon>
        <taxon>Neoteleostei</taxon>
        <taxon>Acanthomorphata</taxon>
        <taxon>Ovalentaria</taxon>
        <taxon>Cichlomorphae</taxon>
        <taxon>Cichliformes</taxon>
        <taxon>Cichlidae</taxon>
        <taxon>African cichlids</taxon>
        <taxon>Pseudocrenilabrinae</taxon>
        <taxon>Oreochromini</taxon>
        <taxon>Oreochromis</taxon>
    </lineage>
</organism>
<dbReference type="Pfam" id="PF00651">
    <property type="entry name" value="BTB"/>
    <property type="match status" value="1"/>
</dbReference>
<dbReference type="PANTHER" id="PTHR24412">
    <property type="entry name" value="KELCH PROTEIN"/>
    <property type="match status" value="1"/>
</dbReference>
<dbReference type="SMART" id="SM00612">
    <property type="entry name" value="Kelch"/>
    <property type="match status" value="4"/>
</dbReference>
<dbReference type="InterPro" id="IPR000210">
    <property type="entry name" value="BTB/POZ_dom"/>
</dbReference>
<sequence>MSGESQPPYKSSSVYNELRLEGQFCDAIIKVEDVEFPVHKIILCNCTPYFRALFTQCSDPDKQVFNIPGLSPEMMALIIDFAYTGSVSITEKNAVELLMAAHQLNVMDIVKLCCDFLGEQLCPENCVGIWQFTKVCLLPELRAKAYHYIINNFEQVVLEEEFLQLTVEEVADILDREDLNVQLEITVYEALIKWIGHVPAEREQHLNALLSKVRLGLMTLDYLTDNVLSSELVGTNSECQSMIRNAIVDIHDLGNRPFMSGLCHPLARPRLPHSILLAIGGWSGGDPTNGIEAYDYRANCWVNVTNNLERPRAYHGAAFLNGYVYSVGGFDRVEHFNSVRRFDLTTRTWNEVAPMHSRRCYVSVTVLNGFIYVGGFDGNNRLRTAEAYSPHSNTWNLVSSMLTPRSNFGIEVIDDRLFAVGGFNGFTTTFNVEYYDALTNEWYEACDMEIFRSALSCCVVSGLSNLTEYTLPRDILPLANVPEEEMESAESM</sequence>
<accession>A0AAZ1XMJ6</accession>
<dbReference type="Proteomes" id="UP000472276">
    <property type="component" value="Unassembled WGS sequence"/>
</dbReference>
<evidence type="ECO:0000256" key="1">
    <source>
        <dbReference type="ARBA" id="ARBA00022441"/>
    </source>
</evidence>
<dbReference type="InterPro" id="IPR015915">
    <property type="entry name" value="Kelch-typ_b-propeller"/>
</dbReference>
<keyword evidence="2" id="KW-0677">Repeat</keyword>
<dbReference type="InterPro" id="IPR011333">
    <property type="entry name" value="SKP1/BTB/POZ_sf"/>
</dbReference>
<name>A0AAZ1XMJ6_OREAU</name>
<dbReference type="Gene3D" id="3.30.710.10">
    <property type="entry name" value="Potassium Channel Kv1.1, Chain A"/>
    <property type="match status" value="1"/>
</dbReference>
<gene>
    <name evidence="4" type="primary">KLHL10</name>
</gene>
<dbReference type="AlphaFoldDB" id="A0AAZ1XMJ6"/>
<reference evidence="4" key="3">
    <citation type="submission" date="2025-09" db="UniProtKB">
        <authorList>
            <consortium name="Ensembl"/>
        </authorList>
    </citation>
    <scope>IDENTIFICATION</scope>
</reference>
<dbReference type="SMART" id="SM00225">
    <property type="entry name" value="BTB"/>
    <property type="match status" value="1"/>
</dbReference>
<proteinExistence type="predicted"/>
<reference evidence="4" key="2">
    <citation type="submission" date="2025-08" db="UniProtKB">
        <authorList>
            <consortium name="Ensembl"/>
        </authorList>
    </citation>
    <scope>IDENTIFICATION</scope>
</reference>
<evidence type="ECO:0000256" key="2">
    <source>
        <dbReference type="ARBA" id="ARBA00022737"/>
    </source>
</evidence>
<dbReference type="Gene3D" id="1.25.40.420">
    <property type="match status" value="1"/>
</dbReference>
<keyword evidence="5" id="KW-1185">Reference proteome</keyword>
<evidence type="ECO:0000313" key="5">
    <source>
        <dbReference type="Proteomes" id="UP000472276"/>
    </source>
</evidence>
<dbReference type="FunFam" id="1.25.40.420:FF:000001">
    <property type="entry name" value="Kelch-like family member 12"/>
    <property type="match status" value="1"/>
</dbReference>
<dbReference type="SUPFAM" id="SSF117281">
    <property type="entry name" value="Kelch motif"/>
    <property type="match status" value="1"/>
</dbReference>
<dbReference type="SMART" id="SM00875">
    <property type="entry name" value="BACK"/>
    <property type="match status" value="1"/>
</dbReference>
<reference evidence="5" key="1">
    <citation type="submission" date="2020-03" db="EMBL/GenBank/DDBJ databases">
        <title>Evolution of repeat sequences and sex chromosomes of tilapia species revealed by chromosome-level genomes.</title>
        <authorList>
            <person name="Xu L."/>
            <person name="Tao W."/>
            <person name="Wang D."/>
            <person name="Zhou Q."/>
        </authorList>
    </citation>
    <scope>NUCLEOTIDE SEQUENCE [LARGE SCALE GENOMIC DNA]</scope>
    <source>
        <strain evidence="5">Israel</strain>
    </source>
</reference>
<evidence type="ECO:0000313" key="4">
    <source>
        <dbReference type="Ensembl" id="ENSOABP00000069476.1"/>
    </source>
</evidence>
<dbReference type="PROSITE" id="PS50097">
    <property type="entry name" value="BTB"/>
    <property type="match status" value="1"/>
</dbReference>